<dbReference type="AlphaFoldDB" id="A0A9D1PZT0"/>
<dbReference type="Proteomes" id="UP000886752">
    <property type="component" value="Unassembled WGS sequence"/>
</dbReference>
<evidence type="ECO:0000259" key="2">
    <source>
        <dbReference type="Pfam" id="PF03008"/>
    </source>
</evidence>
<dbReference type="Pfam" id="PF01637">
    <property type="entry name" value="ATPase_2"/>
    <property type="match status" value="1"/>
</dbReference>
<dbReference type="InterPro" id="IPR027417">
    <property type="entry name" value="P-loop_NTPase"/>
</dbReference>
<dbReference type="InterPro" id="IPR036390">
    <property type="entry name" value="WH_DNA-bd_sf"/>
</dbReference>
<keyword evidence="3" id="KW-0547">Nucleotide-binding</keyword>
<reference evidence="3" key="2">
    <citation type="submission" date="2021-04" db="EMBL/GenBank/DDBJ databases">
        <authorList>
            <person name="Gilroy R."/>
        </authorList>
    </citation>
    <scope>NUCLEOTIDE SEQUENCE</scope>
    <source>
        <strain evidence="3">ChiHecec2B26-446</strain>
    </source>
</reference>
<proteinExistence type="predicted"/>
<feature type="domain" description="DUF234" evidence="2">
    <location>
        <begin position="311"/>
        <end position="391"/>
    </location>
</feature>
<comment type="caution">
    <text evidence="3">The sequence shown here is derived from an EMBL/GenBank/DDBJ whole genome shotgun (WGS) entry which is preliminary data.</text>
</comment>
<gene>
    <name evidence="3" type="ORF">H9894_10400</name>
</gene>
<dbReference type="SUPFAM" id="SSF52540">
    <property type="entry name" value="P-loop containing nucleoside triphosphate hydrolases"/>
    <property type="match status" value="1"/>
</dbReference>
<dbReference type="InterPro" id="IPR004256">
    <property type="entry name" value="DUF234"/>
</dbReference>
<protein>
    <submittedName>
        <fullName evidence="3">ATP-binding protein</fullName>
    </submittedName>
</protein>
<name>A0A9D1PZT0_9BACT</name>
<sequence>MLIGRTQELKLLESAWKEEGLGTLVLYGGRRVGKTALVREFLAGRRAVFFTALESSLVQNLHNLHHAMVLSGLFTEEETGDLTDFDRTLAALFHKACGEHVVLVFDDYPLLARSFPDISRLLTGFVTEYRSRARLLLLVCGSSLSWMEKQLAQDGTLADLGARVLKLRPLDFLTLHRHFHRYSLQDAARTYGIIGGTPQYLSWLSQEQSLKENVQQHVLTPGSQLFEEPGHLLQQEIREAAMYNAVLSAMATGARRLSDIAAGAGLDTSACTLYLNRLMTLDFVARELPLGEPKNRRKTIYRIKYPLFRFWYRYIPQTISLLAAGRTEEVWERIVQDEPVYMQRIFADICRQWLQTSPLVGSGATVGPWWGRDEQTKERVFVDLVAAEATGDETANKPGDASVGACVWDRPAQASDLQTLQRRARLLPFAGRRLFLFSARGFAPDCRALADALRKEERSLVTLVDFAEMTKPFS</sequence>
<keyword evidence="3" id="KW-0067">ATP-binding</keyword>
<evidence type="ECO:0000313" key="4">
    <source>
        <dbReference type="Proteomes" id="UP000886752"/>
    </source>
</evidence>
<evidence type="ECO:0000259" key="1">
    <source>
        <dbReference type="Pfam" id="PF01637"/>
    </source>
</evidence>
<evidence type="ECO:0000313" key="3">
    <source>
        <dbReference type="EMBL" id="HIW01577.1"/>
    </source>
</evidence>
<accession>A0A9D1PZT0</accession>
<dbReference type="PANTHER" id="PTHR34704">
    <property type="entry name" value="ATPASE"/>
    <property type="match status" value="1"/>
</dbReference>
<dbReference type="SUPFAM" id="SSF46785">
    <property type="entry name" value="Winged helix' DNA-binding domain"/>
    <property type="match status" value="1"/>
</dbReference>
<organism evidence="3 4">
    <name type="scientific">Candidatus Desulfovibrio intestinipullorum</name>
    <dbReference type="NCBI Taxonomy" id="2838536"/>
    <lineage>
        <taxon>Bacteria</taxon>
        <taxon>Pseudomonadati</taxon>
        <taxon>Thermodesulfobacteriota</taxon>
        <taxon>Desulfovibrionia</taxon>
        <taxon>Desulfovibrionales</taxon>
        <taxon>Desulfovibrionaceae</taxon>
        <taxon>Desulfovibrio</taxon>
    </lineage>
</organism>
<dbReference type="GO" id="GO:0005524">
    <property type="term" value="F:ATP binding"/>
    <property type="evidence" value="ECO:0007669"/>
    <property type="project" value="UniProtKB-KW"/>
</dbReference>
<dbReference type="Gene3D" id="3.40.50.300">
    <property type="entry name" value="P-loop containing nucleotide triphosphate hydrolases"/>
    <property type="match status" value="1"/>
</dbReference>
<reference evidence="3" key="1">
    <citation type="journal article" date="2021" name="PeerJ">
        <title>Extensive microbial diversity within the chicken gut microbiome revealed by metagenomics and culture.</title>
        <authorList>
            <person name="Gilroy R."/>
            <person name="Ravi A."/>
            <person name="Getino M."/>
            <person name="Pursley I."/>
            <person name="Horton D.L."/>
            <person name="Alikhan N.F."/>
            <person name="Baker D."/>
            <person name="Gharbi K."/>
            <person name="Hall N."/>
            <person name="Watson M."/>
            <person name="Adriaenssens E.M."/>
            <person name="Foster-Nyarko E."/>
            <person name="Jarju S."/>
            <person name="Secka A."/>
            <person name="Antonio M."/>
            <person name="Oren A."/>
            <person name="Chaudhuri R.R."/>
            <person name="La Ragione R."/>
            <person name="Hildebrand F."/>
            <person name="Pallen M.J."/>
        </authorList>
    </citation>
    <scope>NUCLEOTIDE SEQUENCE</scope>
    <source>
        <strain evidence="3">ChiHecec2B26-446</strain>
    </source>
</reference>
<dbReference type="InterPro" id="IPR011579">
    <property type="entry name" value="ATPase_dom"/>
</dbReference>
<dbReference type="Pfam" id="PF03008">
    <property type="entry name" value="DUF234"/>
    <property type="match status" value="1"/>
</dbReference>
<dbReference type="PANTHER" id="PTHR34704:SF1">
    <property type="entry name" value="ATPASE"/>
    <property type="match status" value="1"/>
</dbReference>
<feature type="domain" description="ATPase" evidence="1">
    <location>
        <begin position="5"/>
        <end position="202"/>
    </location>
</feature>
<dbReference type="EMBL" id="DXHV01000083">
    <property type="protein sequence ID" value="HIW01577.1"/>
    <property type="molecule type" value="Genomic_DNA"/>
</dbReference>